<dbReference type="Gene3D" id="3.30.1330.60">
    <property type="entry name" value="OmpA-like domain"/>
    <property type="match status" value="1"/>
</dbReference>
<dbReference type="CDD" id="cd07185">
    <property type="entry name" value="OmpA_C-like"/>
    <property type="match status" value="1"/>
</dbReference>
<name>A0A6J7XXF3_9ZZZZ</name>
<dbReference type="InterPro" id="IPR036737">
    <property type="entry name" value="OmpA-like_sf"/>
</dbReference>
<evidence type="ECO:0000259" key="1">
    <source>
        <dbReference type="PROSITE" id="PS51123"/>
    </source>
</evidence>
<dbReference type="InterPro" id="IPR006665">
    <property type="entry name" value="OmpA-like"/>
</dbReference>
<sequence length="446" mass="47548">MSARTGTLASWSTDKCALASATDGAKTLWQIAGPTNSACSVANYQMIAFIFQGAYSGDPITLGSQLASLNKFNSIARSTFTLPAANCGGGGGVGPTPNQPVKVIPPYVPIGQCKKNTFCTKLDSKEAEKLFSTVRGNQGRFVTSKGLIIRPDGIPEGYTLNFLNESVPLFKGKALFQLTEDETGIITTSDSGWTGFLHIKGIALPKEKPVATLKTSRISGVALRAGSAFGSTNVDTSTVEEPAGIIFTLDIQIYPDPSPSGTYQNTKEGKTVITWTASPSSTTVGYEIYYNGALACTSKVLTCTANRLIGPKSKMGVVAIGGTKTRSDEMIPVYKGGAYALALTVYYDTAKADLKLINKKALDQLIKYIKQEGYTQIFVSGHTDPRLNKVNLALSKARANAVIAYLTPRLKNVRYYGTALADKKQVKGASSKLSLALSRRAEILVK</sequence>
<protein>
    <submittedName>
        <fullName evidence="2">Unannotated protein</fullName>
    </submittedName>
</protein>
<dbReference type="EMBL" id="CAFBSG010000033">
    <property type="protein sequence ID" value="CAB5241218.1"/>
    <property type="molecule type" value="Genomic_DNA"/>
</dbReference>
<reference evidence="2" key="1">
    <citation type="submission" date="2020-05" db="EMBL/GenBank/DDBJ databases">
        <authorList>
            <person name="Chiriac C."/>
            <person name="Salcher M."/>
            <person name="Ghai R."/>
            <person name="Kavagutti S V."/>
        </authorList>
    </citation>
    <scope>NUCLEOTIDE SEQUENCE</scope>
</reference>
<dbReference type="Pfam" id="PF00691">
    <property type="entry name" value="OmpA"/>
    <property type="match status" value="1"/>
</dbReference>
<evidence type="ECO:0000313" key="2">
    <source>
        <dbReference type="EMBL" id="CAB5241218.1"/>
    </source>
</evidence>
<dbReference type="SUPFAM" id="SSF103088">
    <property type="entry name" value="OmpA-like"/>
    <property type="match status" value="1"/>
</dbReference>
<feature type="domain" description="OmpA-like" evidence="1">
    <location>
        <begin position="334"/>
        <end position="446"/>
    </location>
</feature>
<dbReference type="PROSITE" id="PS51123">
    <property type="entry name" value="OMPA_2"/>
    <property type="match status" value="1"/>
</dbReference>
<dbReference type="AlphaFoldDB" id="A0A6J7XXF3"/>
<gene>
    <name evidence="2" type="ORF">UFOPK3554_01304</name>
</gene>
<proteinExistence type="predicted"/>
<organism evidence="2">
    <name type="scientific">freshwater metagenome</name>
    <dbReference type="NCBI Taxonomy" id="449393"/>
    <lineage>
        <taxon>unclassified sequences</taxon>
        <taxon>metagenomes</taxon>
        <taxon>ecological metagenomes</taxon>
    </lineage>
</organism>
<accession>A0A6J7XXF3</accession>